<keyword evidence="7 16" id="KW-0349">Heme</keyword>
<dbReference type="PANTHER" id="PTHR24292:SF84">
    <property type="entry name" value="CYTOCHROME P450 28A5-RELATED"/>
    <property type="match status" value="1"/>
</dbReference>
<dbReference type="AlphaFoldDB" id="A0AAU9V6Y4"/>
<evidence type="ECO:0000256" key="3">
    <source>
        <dbReference type="ARBA" id="ARBA00004174"/>
    </source>
</evidence>
<keyword evidence="19" id="KW-1185">Reference proteome</keyword>
<evidence type="ECO:0000256" key="11">
    <source>
        <dbReference type="ARBA" id="ARBA00023002"/>
    </source>
</evidence>
<keyword evidence="13 17" id="KW-0503">Monooxygenase</keyword>
<keyword evidence="11 17" id="KW-0560">Oxidoreductase</keyword>
<evidence type="ECO:0000256" key="15">
    <source>
        <dbReference type="ARBA" id="ARBA00047827"/>
    </source>
</evidence>
<dbReference type="InterPro" id="IPR036396">
    <property type="entry name" value="Cyt_P450_sf"/>
</dbReference>
<dbReference type="InterPro" id="IPR017972">
    <property type="entry name" value="Cyt_P450_CS"/>
</dbReference>
<sequence length="510" mass="58849">MITLALFLILICGLYLYGTRNYKYWELKGVKHDQPLPFFGNIVRINFLQASTPDVIRELYYKYSSESVVGFYRMSLPELLIKDPEMIKQILIANSNCFHMRGLLTEKKTLEPLFRNIIYADGDIWRLLRQRLTPAFTGGKLKAMFPLIIKLSEKLQARVLSATTAGTEIDAHDLMMRYTVDLIGACGLGLQFDSLQKENSPFINLAHNMLKFGPKEVLIFTLKEIFPTVFRNLKLHSQMEKEILNLVIEIQKQRNYEPSRRNDFIDLLLEYKKKGTMVGESIERKNPEGMPEIATLEMDDELMASQVYMFFVAGSETSSTASSITLHELAYHPEVQSKVHKEIDRVLAKYDNKLSYDAIKEMTYLNWTFKEAMRIFPPVPFIYRECTQKYTFEKINLTIDKGVRVLVALPTIHNDPKYFENPTEFKPERFDPANFDMNNKFVYLPFGDGPRSCIGARLGQMQSLVGLVAILARFIVRPGPSSVRHPKVRPPSRITQNIKGLPLIFIERNK</sequence>
<keyword evidence="8 16" id="KW-0479">Metal-binding</keyword>
<evidence type="ECO:0000256" key="16">
    <source>
        <dbReference type="PIRSR" id="PIRSR602401-1"/>
    </source>
</evidence>
<dbReference type="CDD" id="cd11056">
    <property type="entry name" value="CYP6-like"/>
    <property type="match status" value="1"/>
</dbReference>
<dbReference type="InterPro" id="IPR050476">
    <property type="entry name" value="Insect_CytP450_Detox"/>
</dbReference>
<dbReference type="Pfam" id="PF00067">
    <property type="entry name" value="p450"/>
    <property type="match status" value="1"/>
</dbReference>
<evidence type="ECO:0000256" key="2">
    <source>
        <dbReference type="ARBA" id="ARBA00003690"/>
    </source>
</evidence>
<evidence type="ECO:0000256" key="4">
    <source>
        <dbReference type="ARBA" id="ARBA00004406"/>
    </source>
</evidence>
<evidence type="ECO:0000256" key="1">
    <source>
        <dbReference type="ARBA" id="ARBA00001971"/>
    </source>
</evidence>
<dbReference type="PRINTS" id="PR00385">
    <property type="entry name" value="P450"/>
</dbReference>
<dbReference type="FunFam" id="1.10.630.10:FF:000042">
    <property type="entry name" value="Cytochrome P450"/>
    <property type="match status" value="1"/>
</dbReference>
<comment type="function">
    <text evidence="2">May be involved in the metabolism of insect hormones and in the breakdown of synthetic insecticides.</text>
</comment>
<feature type="binding site" description="axial binding residue" evidence="16">
    <location>
        <position position="453"/>
    </location>
    <ligand>
        <name>heme</name>
        <dbReference type="ChEBI" id="CHEBI:30413"/>
    </ligand>
    <ligandPart>
        <name>Fe</name>
        <dbReference type="ChEBI" id="CHEBI:18248"/>
    </ligandPart>
</feature>
<evidence type="ECO:0000256" key="6">
    <source>
        <dbReference type="ARBA" id="ARBA00012109"/>
    </source>
</evidence>
<keyword evidence="9" id="KW-0256">Endoplasmic reticulum</keyword>
<evidence type="ECO:0000256" key="14">
    <source>
        <dbReference type="ARBA" id="ARBA00023136"/>
    </source>
</evidence>
<dbReference type="GO" id="GO:0020037">
    <property type="term" value="F:heme binding"/>
    <property type="evidence" value="ECO:0007669"/>
    <property type="project" value="InterPro"/>
</dbReference>
<evidence type="ECO:0000256" key="17">
    <source>
        <dbReference type="RuleBase" id="RU000461"/>
    </source>
</evidence>
<gene>
    <name evidence="18" type="ORF">EEDITHA_LOCUS21791</name>
</gene>
<evidence type="ECO:0000256" key="7">
    <source>
        <dbReference type="ARBA" id="ARBA00022617"/>
    </source>
</evidence>
<evidence type="ECO:0000256" key="10">
    <source>
        <dbReference type="ARBA" id="ARBA00022848"/>
    </source>
</evidence>
<dbReference type="EMBL" id="CAKOGL010000030">
    <property type="protein sequence ID" value="CAH2107795.1"/>
    <property type="molecule type" value="Genomic_DNA"/>
</dbReference>
<evidence type="ECO:0000256" key="5">
    <source>
        <dbReference type="ARBA" id="ARBA00010617"/>
    </source>
</evidence>
<keyword evidence="10" id="KW-0492">Microsome</keyword>
<dbReference type="Gene3D" id="1.10.630.10">
    <property type="entry name" value="Cytochrome P450"/>
    <property type="match status" value="1"/>
</dbReference>
<dbReference type="PROSITE" id="PS00086">
    <property type="entry name" value="CYTOCHROME_P450"/>
    <property type="match status" value="1"/>
</dbReference>
<comment type="subcellular location">
    <subcellularLocation>
        <location evidence="4">Endoplasmic reticulum membrane</location>
        <topology evidence="4">Peripheral membrane protein</topology>
    </subcellularLocation>
    <subcellularLocation>
        <location evidence="3">Microsome membrane</location>
        <topology evidence="3">Peripheral membrane protein</topology>
    </subcellularLocation>
</comment>
<dbReference type="PANTHER" id="PTHR24292">
    <property type="entry name" value="CYTOCHROME P450"/>
    <property type="match status" value="1"/>
</dbReference>
<protein>
    <recommendedName>
        <fullName evidence="6">unspecific monooxygenase</fullName>
        <ecNumber evidence="6">1.14.14.1</ecNumber>
    </recommendedName>
</protein>
<dbReference type="GO" id="GO:0005506">
    <property type="term" value="F:iron ion binding"/>
    <property type="evidence" value="ECO:0007669"/>
    <property type="project" value="InterPro"/>
</dbReference>
<evidence type="ECO:0000313" key="18">
    <source>
        <dbReference type="EMBL" id="CAH2107795.1"/>
    </source>
</evidence>
<comment type="catalytic activity">
    <reaction evidence="15">
        <text>an organic molecule + reduced [NADPH--hemoprotein reductase] + O2 = an alcohol + oxidized [NADPH--hemoprotein reductase] + H2O + H(+)</text>
        <dbReference type="Rhea" id="RHEA:17149"/>
        <dbReference type="Rhea" id="RHEA-COMP:11964"/>
        <dbReference type="Rhea" id="RHEA-COMP:11965"/>
        <dbReference type="ChEBI" id="CHEBI:15377"/>
        <dbReference type="ChEBI" id="CHEBI:15378"/>
        <dbReference type="ChEBI" id="CHEBI:15379"/>
        <dbReference type="ChEBI" id="CHEBI:30879"/>
        <dbReference type="ChEBI" id="CHEBI:57618"/>
        <dbReference type="ChEBI" id="CHEBI:58210"/>
        <dbReference type="ChEBI" id="CHEBI:142491"/>
        <dbReference type="EC" id="1.14.14.1"/>
    </reaction>
</comment>
<evidence type="ECO:0000256" key="12">
    <source>
        <dbReference type="ARBA" id="ARBA00023004"/>
    </source>
</evidence>
<dbReference type="PRINTS" id="PR00463">
    <property type="entry name" value="EP450I"/>
</dbReference>
<dbReference type="GO" id="GO:0016712">
    <property type="term" value="F:oxidoreductase activity, acting on paired donors, with incorporation or reduction of molecular oxygen, reduced flavin or flavoprotein as one donor, and incorporation of one atom of oxygen"/>
    <property type="evidence" value="ECO:0007669"/>
    <property type="project" value="UniProtKB-EC"/>
</dbReference>
<accession>A0AAU9V6Y4</accession>
<dbReference type="EC" id="1.14.14.1" evidence="6"/>
<proteinExistence type="inferred from homology"/>
<comment type="cofactor">
    <cofactor evidence="1 16">
        <name>heme</name>
        <dbReference type="ChEBI" id="CHEBI:30413"/>
    </cofactor>
</comment>
<organism evidence="18 19">
    <name type="scientific">Euphydryas editha</name>
    <name type="common">Edith's checkerspot</name>
    <dbReference type="NCBI Taxonomy" id="104508"/>
    <lineage>
        <taxon>Eukaryota</taxon>
        <taxon>Metazoa</taxon>
        <taxon>Ecdysozoa</taxon>
        <taxon>Arthropoda</taxon>
        <taxon>Hexapoda</taxon>
        <taxon>Insecta</taxon>
        <taxon>Pterygota</taxon>
        <taxon>Neoptera</taxon>
        <taxon>Endopterygota</taxon>
        <taxon>Lepidoptera</taxon>
        <taxon>Glossata</taxon>
        <taxon>Ditrysia</taxon>
        <taxon>Papilionoidea</taxon>
        <taxon>Nymphalidae</taxon>
        <taxon>Nymphalinae</taxon>
        <taxon>Euphydryas</taxon>
    </lineage>
</organism>
<name>A0AAU9V6Y4_EUPED</name>
<keyword evidence="12 16" id="KW-0408">Iron</keyword>
<dbReference type="SUPFAM" id="SSF48264">
    <property type="entry name" value="Cytochrome P450"/>
    <property type="match status" value="1"/>
</dbReference>
<dbReference type="InterPro" id="IPR002401">
    <property type="entry name" value="Cyt_P450_E_grp-I"/>
</dbReference>
<keyword evidence="14" id="KW-0472">Membrane</keyword>
<comment type="caution">
    <text evidence="18">The sequence shown here is derived from an EMBL/GenBank/DDBJ whole genome shotgun (WGS) entry which is preliminary data.</text>
</comment>
<dbReference type="InterPro" id="IPR001128">
    <property type="entry name" value="Cyt_P450"/>
</dbReference>
<dbReference type="GO" id="GO:0005789">
    <property type="term" value="C:endoplasmic reticulum membrane"/>
    <property type="evidence" value="ECO:0007669"/>
    <property type="project" value="UniProtKB-SubCell"/>
</dbReference>
<comment type="similarity">
    <text evidence="5 17">Belongs to the cytochrome P450 family.</text>
</comment>
<evidence type="ECO:0000256" key="9">
    <source>
        <dbReference type="ARBA" id="ARBA00022824"/>
    </source>
</evidence>
<reference evidence="18" key="1">
    <citation type="submission" date="2022-03" db="EMBL/GenBank/DDBJ databases">
        <authorList>
            <person name="Tunstrom K."/>
        </authorList>
    </citation>
    <scope>NUCLEOTIDE SEQUENCE</scope>
</reference>
<evidence type="ECO:0000256" key="8">
    <source>
        <dbReference type="ARBA" id="ARBA00022723"/>
    </source>
</evidence>
<evidence type="ECO:0000256" key="13">
    <source>
        <dbReference type="ARBA" id="ARBA00023033"/>
    </source>
</evidence>
<evidence type="ECO:0000313" key="19">
    <source>
        <dbReference type="Proteomes" id="UP001153954"/>
    </source>
</evidence>
<dbReference type="Proteomes" id="UP001153954">
    <property type="component" value="Unassembled WGS sequence"/>
</dbReference>